<evidence type="ECO:0000313" key="1">
    <source>
        <dbReference type="EMBL" id="GIY31663.1"/>
    </source>
</evidence>
<protein>
    <submittedName>
        <fullName evidence="1">Uncharacterized protein</fullName>
    </submittedName>
</protein>
<dbReference type="AlphaFoldDB" id="A0AAV4SBI8"/>
<dbReference type="EMBL" id="BPLQ01007707">
    <property type="protein sequence ID" value="GIY31663.1"/>
    <property type="molecule type" value="Genomic_DNA"/>
</dbReference>
<proteinExistence type="predicted"/>
<organism evidence="1 2">
    <name type="scientific">Caerostris darwini</name>
    <dbReference type="NCBI Taxonomy" id="1538125"/>
    <lineage>
        <taxon>Eukaryota</taxon>
        <taxon>Metazoa</taxon>
        <taxon>Ecdysozoa</taxon>
        <taxon>Arthropoda</taxon>
        <taxon>Chelicerata</taxon>
        <taxon>Arachnida</taxon>
        <taxon>Araneae</taxon>
        <taxon>Araneomorphae</taxon>
        <taxon>Entelegynae</taxon>
        <taxon>Araneoidea</taxon>
        <taxon>Araneidae</taxon>
        <taxon>Caerostris</taxon>
    </lineage>
</organism>
<dbReference type="Proteomes" id="UP001054837">
    <property type="component" value="Unassembled WGS sequence"/>
</dbReference>
<comment type="caution">
    <text evidence="1">The sequence shown here is derived from an EMBL/GenBank/DDBJ whole genome shotgun (WGS) entry which is preliminary data.</text>
</comment>
<keyword evidence="2" id="KW-1185">Reference proteome</keyword>
<sequence>MWAMMCDLWCSNSVEREQSAEGVEATQRDVHPFRKCLQGDFPPSSRFADRVPEQRSVGNTCIIFIIFRAIEKSVICNLKLS</sequence>
<accession>A0AAV4SBI8</accession>
<gene>
    <name evidence="1" type="ORF">CDAR_212391</name>
</gene>
<name>A0AAV4SBI8_9ARAC</name>
<reference evidence="1 2" key="1">
    <citation type="submission" date="2021-06" db="EMBL/GenBank/DDBJ databases">
        <title>Caerostris darwini draft genome.</title>
        <authorList>
            <person name="Kono N."/>
            <person name="Arakawa K."/>
        </authorList>
    </citation>
    <scope>NUCLEOTIDE SEQUENCE [LARGE SCALE GENOMIC DNA]</scope>
</reference>
<evidence type="ECO:0000313" key="2">
    <source>
        <dbReference type="Proteomes" id="UP001054837"/>
    </source>
</evidence>